<gene>
    <name evidence="8 9" type="primary">flgI</name>
    <name evidence="9" type="ORF">MPPM_3347</name>
</gene>
<keyword evidence="4 8" id="KW-0732">Signal</keyword>
<accession>A0A169R7K2</accession>
<dbReference type="EMBL" id="AP014809">
    <property type="protein sequence ID" value="BAU91952.1"/>
    <property type="molecule type" value="Genomic_DNA"/>
</dbReference>
<keyword evidence="6 8" id="KW-0975">Bacterial flagellum</keyword>
<name>A0A169R7K2_9HYPH</name>
<comment type="subunit">
    <text evidence="8">The basal body constitutes a major portion of the flagellar organelle and consists of four rings (L,P,S, and M) mounted on a central rod.</text>
</comment>
<dbReference type="Proteomes" id="UP000218288">
    <property type="component" value="Chromosome"/>
</dbReference>
<feature type="chain" id="PRO_5009001575" description="Flagellar P-ring protein" evidence="8">
    <location>
        <begin position="31"/>
        <end position="376"/>
    </location>
</feature>
<reference evidence="9 10" key="1">
    <citation type="journal article" date="2016" name="Genome Announc.">
        <title>Complete Genome Sequence of Methylobacterium populi P-1M, Isolated from Pink-Pigmented Household Biofilm.</title>
        <authorList>
            <person name="Morohoshi T."/>
            <person name="Ikeda T."/>
        </authorList>
    </citation>
    <scope>NUCLEOTIDE SEQUENCE [LARGE SCALE GENOMIC DNA]</scope>
    <source>
        <strain evidence="9 10">P-1M</strain>
    </source>
</reference>
<dbReference type="PANTHER" id="PTHR30381">
    <property type="entry name" value="FLAGELLAR P-RING PERIPLASMIC PROTEIN FLGI"/>
    <property type="match status" value="1"/>
</dbReference>
<protein>
    <recommendedName>
        <fullName evidence="3 8">Flagellar P-ring protein</fullName>
    </recommendedName>
    <alternativeName>
        <fullName evidence="7 8">Basal body P-ring protein</fullName>
    </alternativeName>
</protein>
<keyword evidence="5" id="KW-0574">Periplasm</keyword>
<evidence type="ECO:0000256" key="1">
    <source>
        <dbReference type="ARBA" id="ARBA00002591"/>
    </source>
</evidence>
<dbReference type="AlphaFoldDB" id="A0A169R7K2"/>
<proteinExistence type="inferred from homology"/>
<dbReference type="Pfam" id="PF02119">
    <property type="entry name" value="FlgI"/>
    <property type="match status" value="1"/>
</dbReference>
<comment type="function">
    <text evidence="1 8">Assembles around the rod to form the L-ring and probably protects the motor/basal body from shearing forces during rotation.</text>
</comment>
<keyword evidence="9" id="KW-0966">Cell projection</keyword>
<sequence length="376" mass="39341" precursor="true">MPLPRFSLARPLIAVLACLTALLPPAPASALSRVKDLAAVEGVRTNQLVGYGIVVGLNGTGDTLNNIPFTKQSLQAMLERLGINTRGATMRTQNLAAVMVTANLPPFATQGTHIDVTVSSLGDAKSLQGGTLVATSLLGADGEIYALAQGSVAIAGFAAEGEAAKITRGVPTNGRISNGALIEREMAFKLNEARSLRLSLRNPDFTTAKRIASAINDFMGADTAEPTDPATITLQIPAKYRGNMIRLITEVEQLKVEPDQTARVVVDERSGIIVMGRDVRVSTVAIAQGNLTVTITEQPMVSQPAPLSNGQTAIVPRTGVKVDTGDGNKLALVKEGVSLRELVDGLNALGVGPRDLISILQAIKTAGALQADIELM</sequence>
<evidence type="ECO:0000256" key="4">
    <source>
        <dbReference type="ARBA" id="ARBA00022729"/>
    </source>
</evidence>
<dbReference type="PRINTS" id="PR01010">
    <property type="entry name" value="FLGPRINGFLGI"/>
</dbReference>
<evidence type="ECO:0000256" key="8">
    <source>
        <dbReference type="HAMAP-Rule" id="MF_00416"/>
    </source>
</evidence>
<evidence type="ECO:0000256" key="2">
    <source>
        <dbReference type="ARBA" id="ARBA00004117"/>
    </source>
</evidence>
<organism evidence="9 10">
    <name type="scientific">Methylorubrum populi</name>
    <dbReference type="NCBI Taxonomy" id="223967"/>
    <lineage>
        <taxon>Bacteria</taxon>
        <taxon>Pseudomonadati</taxon>
        <taxon>Pseudomonadota</taxon>
        <taxon>Alphaproteobacteria</taxon>
        <taxon>Hyphomicrobiales</taxon>
        <taxon>Methylobacteriaceae</taxon>
        <taxon>Methylorubrum</taxon>
    </lineage>
</organism>
<evidence type="ECO:0000313" key="10">
    <source>
        <dbReference type="Proteomes" id="UP000218288"/>
    </source>
</evidence>
<dbReference type="HAMAP" id="MF_00416">
    <property type="entry name" value="FlgI"/>
    <property type="match status" value="1"/>
</dbReference>
<keyword evidence="9" id="KW-0969">Cilium</keyword>
<dbReference type="GO" id="GO:0005198">
    <property type="term" value="F:structural molecule activity"/>
    <property type="evidence" value="ECO:0007669"/>
    <property type="project" value="InterPro"/>
</dbReference>
<dbReference type="InterPro" id="IPR001782">
    <property type="entry name" value="Flag_FlgI"/>
</dbReference>
<feature type="signal peptide" evidence="8">
    <location>
        <begin position="1"/>
        <end position="30"/>
    </location>
</feature>
<dbReference type="GO" id="GO:0009428">
    <property type="term" value="C:bacterial-type flagellum basal body, distal rod, P ring"/>
    <property type="evidence" value="ECO:0007669"/>
    <property type="project" value="InterPro"/>
</dbReference>
<evidence type="ECO:0000256" key="6">
    <source>
        <dbReference type="ARBA" id="ARBA00023143"/>
    </source>
</evidence>
<dbReference type="OrthoDB" id="9786431at2"/>
<dbReference type="PANTHER" id="PTHR30381:SF0">
    <property type="entry name" value="FLAGELLAR P-RING PROTEIN"/>
    <property type="match status" value="1"/>
</dbReference>
<evidence type="ECO:0000256" key="5">
    <source>
        <dbReference type="ARBA" id="ARBA00022764"/>
    </source>
</evidence>
<comment type="subcellular location">
    <subcellularLocation>
        <location evidence="2 8">Bacterial flagellum basal body</location>
    </subcellularLocation>
</comment>
<comment type="similarity">
    <text evidence="8">Belongs to the FlgI family.</text>
</comment>
<evidence type="ECO:0000256" key="3">
    <source>
        <dbReference type="ARBA" id="ARBA00019515"/>
    </source>
</evidence>
<keyword evidence="9" id="KW-0282">Flagellum</keyword>
<evidence type="ECO:0000313" key="9">
    <source>
        <dbReference type="EMBL" id="BAU91952.1"/>
    </source>
</evidence>
<dbReference type="GO" id="GO:0071973">
    <property type="term" value="P:bacterial-type flagellum-dependent cell motility"/>
    <property type="evidence" value="ECO:0007669"/>
    <property type="project" value="InterPro"/>
</dbReference>
<dbReference type="NCBIfam" id="NF003676">
    <property type="entry name" value="PRK05303.1"/>
    <property type="match status" value="1"/>
</dbReference>
<evidence type="ECO:0000256" key="7">
    <source>
        <dbReference type="ARBA" id="ARBA00032344"/>
    </source>
</evidence>
<dbReference type="GO" id="GO:0030288">
    <property type="term" value="C:outer membrane-bounded periplasmic space"/>
    <property type="evidence" value="ECO:0007669"/>
    <property type="project" value="InterPro"/>
</dbReference>